<dbReference type="NCBIfam" id="TIGR00591">
    <property type="entry name" value="phr2"/>
    <property type="match status" value="1"/>
</dbReference>
<evidence type="ECO:0000256" key="9">
    <source>
        <dbReference type="ARBA" id="ARBA00023125"/>
    </source>
</evidence>
<keyword evidence="7" id="KW-0227">DNA damage</keyword>
<dbReference type="Pfam" id="PF00875">
    <property type="entry name" value="DNA_photolyase"/>
    <property type="match status" value="1"/>
</dbReference>
<dbReference type="InterPro" id="IPR052219">
    <property type="entry name" value="Photolyase_Class-2"/>
</dbReference>
<dbReference type="InterPro" id="IPR008148">
    <property type="entry name" value="DNA_photolyase_2"/>
</dbReference>
<evidence type="ECO:0000256" key="10">
    <source>
        <dbReference type="ARBA" id="ARBA00023204"/>
    </source>
</evidence>
<evidence type="ECO:0000256" key="1">
    <source>
        <dbReference type="ARBA" id="ARBA00001932"/>
    </source>
</evidence>
<accession>A0A7V6A1T3</accession>
<dbReference type="EC" id="4.1.99.3" evidence="4"/>
<keyword evidence="6" id="KW-0285">Flavoprotein</keyword>
<comment type="similarity">
    <text evidence="3">Belongs to the DNA photolyase class-2 family.</text>
</comment>
<evidence type="ECO:0000256" key="7">
    <source>
        <dbReference type="ARBA" id="ARBA00022763"/>
    </source>
</evidence>
<dbReference type="GO" id="GO:0003677">
    <property type="term" value="F:DNA binding"/>
    <property type="evidence" value="ECO:0007669"/>
    <property type="project" value="UniProtKB-KW"/>
</dbReference>
<proteinExistence type="inferred from homology"/>
<dbReference type="PROSITE" id="PS51645">
    <property type="entry name" value="PHR_CRY_ALPHA_BETA"/>
    <property type="match status" value="1"/>
</dbReference>
<dbReference type="Gene3D" id="1.25.40.80">
    <property type="match status" value="1"/>
</dbReference>
<reference evidence="15" key="1">
    <citation type="journal article" date="2020" name="mSystems">
        <title>Genome- and Community-Level Interaction Insights into Carbon Utilization and Element Cycling Functions of Hydrothermarchaeota in Hydrothermal Sediment.</title>
        <authorList>
            <person name="Zhou Z."/>
            <person name="Liu Y."/>
            <person name="Xu W."/>
            <person name="Pan J."/>
            <person name="Luo Z.H."/>
            <person name="Li M."/>
        </authorList>
    </citation>
    <scope>NUCLEOTIDE SEQUENCE [LARGE SCALE GENOMIC DNA]</scope>
    <source>
        <strain evidence="15">SpSt-767</strain>
    </source>
</reference>
<dbReference type="InterPro" id="IPR006050">
    <property type="entry name" value="DNA_photolyase_N"/>
</dbReference>
<dbReference type="FunFam" id="1.10.579.10:FF:000002">
    <property type="entry name" value="Deoxyribodipyrimidine photolyase"/>
    <property type="match status" value="1"/>
</dbReference>
<evidence type="ECO:0000256" key="2">
    <source>
        <dbReference type="ARBA" id="ARBA00001974"/>
    </source>
</evidence>
<dbReference type="InterPro" id="IPR014729">
    <property type="entry name" value="Rossmann-like_a/b/a_fold"/>
</dbReference>
<organism evidence="15">
    <name type="scientific">Desulfobacca acetoxidans</name>
    <dbReference type="NCBI Taxonomy" id="60893"/>
    <lineage>
        <taxon>Bacteria</taxon>
        <taxon>Pseudomonadati</taxon>
        <taxon>Thermodesulfobacteriota</taxon>
        <taxon>Desulfobaccia</taxon>
        <taxon>Desulfobaccales</taxon>
        <taxon>Desulfobaccaceae</taxon>
        <taxon>Desulfobacca</taxon>
    </lineage>
</organism>
<evidence type="ECO:0000256" key="13">
    <source>
        <dbReference type="ARBA" id="ARBA00033999"/>
    </source>
</evidence>
<comment type="cofactor">
    <cofactor evidence="2">
        <name>FAD</name>
        <dbReference type="ChEBI" id="CHEBI:57692"/>
    </cofactor>
</comment>
<keyword evidence="11 15" id="KW-0456">Lyase</keyword>
<protein>
    <recommendedName>
        <fullName evidence="5">Deoxyribodipyrimidine photo-lyase</fullName>
        <ecNumber evidence="4">4.1.99.3</ecNumber>
    </recommendedName>
    <alternativeName>
        <fullName evidence="12">DNA photolyase</fullName>
    </alternativeName>
</protein>
<evidence type="ECO:0000259" key="14">
    <source>
        <dbReference type="PROSITE" id="PS51645"/>
    </source>
</evidence>
<dbReference type="EMBL" id="DTGR01000049">
    <property type="protein sequence ID" value="HHS28712.1"/>
    <property type="molecule type" value="Genomic_DNA"/>
</dbReference>
<dbReference type="PANTHER" id="PTHR10211">
    <property type="entry name" value="DEOXYRIBODIPYRIMIDINE PHOTOLYASE"/>
    <property type="match status" value="1"/>
</dbReference>
<keyword evidence="8" id="KW-0274">FAD</keyword>
<feature type="domain" description="Photolyase/cryptochrome alpha/beta" evidence="14">
    <location>
        <begin position="16"/>
        <end position="146"/>
    </location>
</feature>
<evidence type="ECO:0000313" key="15">
    <source>
        <dbReference type="EMBL" id="HHS28712.1"/>
    </source>
</evidence>
<evidence type="ECO:0000256" key="11">
    <source>
        <dbReference type="ARBA" id="ARBA00023239"/>
    </source>
</evidence>
<name>A0A7V6A1T3_9BACT</name>
<dbReference type="InterPro" id="IPR036134">
    <property type="entry name" value="Crypto/Photolyase_FAD-like_sf"/>
</dbReference>
<dbReference type="FunFam" id="3.40.50.620:FF:000110">
    <property type="entry name" value="Deoxyribodipyrimidine photolyase"/>
    <property type="match status" value="1"/>
</dbReference>
<dbReference type="GO" id="GO:0003904">
    <property type="term" value="F:deoxyribodipyrimidine photo-lyase activity"/>
    <property type="evidence" value="ECO:0007669"/>
    <property type="project" value="UniProtKB-EC"/>
</dbReference>
<dbReference type="InterPro" id="IPR036155">
    <property type="entry name" value="Crypto/Photolyase_N_sf"/>
</dbReference>
<evidence type="ECO:0000256" key="5">
    <source>
        <dbReference type="ARBA" id="ARBA00014046"/>
    </source>
</evidence>
<dbReference type="FunFam" id="1.25.40.80:FF:000004">
    <property type="entry name" value="Deoxyribodipyrimidine photolyase"/>
    <property type="match status" value="1"/>
</dbReference>
<dbReference type="SUPFAM" id="SSF48173">
    <property type="entry name" value="Cryptochrome/photolyase FAD-binding domain"/>
    <property type="match status" value="1"/>
</dbReference>
<dbReference type="Gene3D" id="1.10.579.10">
    <property type="entry name" value="DNA Cyclobutane Dipyrimidine Photolyase, subunit A, domain 3"/>
    <property type="match status" value="1"/>
</dbReference>
<dbReference type="GO" id="GO:0009650">
    <property type="term" value="P:UV protection"/>
    <property type="evidence" value="ECO:0007669"/>
    <property type="project" value="UniProtKB-ARBA"/>
</dbReference>
<comment type="caution">
    <text evidence="15">The sequence shown here is derived from an EMBL/GenBank/DDBJ whole genome shotgun (WGS) entry which is preliminary data.</text>
</comment>
<comment type="catalytic activity">
    <reaction evidence="13">
        <text>cyclobutadipyrimidine (in DNA) = 2 pyrimidine residues (in DNA).</text>
        <dbReference type="EC" id="4.1.99.3"/>
    </reaction>
</comment>
<evidence type="ECO:0000256" key="6">
    <source>
        <dbReference type="ARBA" id="ARBA00022630"/>
    </source>
</evidence>
<keyword evidence="10" id="KW-0234">DNA repair</keyword>
<gene>
    <name evidence="15" type="ORF">ENV52_03300</name>
</gene>
<evidence type="ECO:0000256" key="12">
    <source>
        <dbReference type="ARBA" id="ARBA00031671"/>
    </source>
</evidence>
<sequence length="451" mass="51738">MEQRIRILKEGQETGGPVVYWMSRDQRAHDNWALLYAQHLAQERRVPLLVVFCLAPGFLGATLRQYAFMLAGLDEAAQELENHQIPFHLIQGEPATALPRWLKEREISLLVADFDPLRLKRAWKEAVGQSLAIPFIEVDAHNIIPCWLASPKQEWAAYSFRPKVHRALPEFLTPFPPLLRHPHPAGETGAGVNVAELLGTMALDRGVPPVAWLNPGEKAARQYLQRFLAEKLAHYDRDRNDPNRAGQSDLSPHLHFGQISPQRIALEVRASKAPRAAQEAFLEELVVRRELSDNYCYYNRHYDRFQGLPDWARKTLDDHRTDEREYVYSLEDFEAGRTHDPLWNAAQLEMVQRGKMHGYLRMYWAKKILEWTASPEEAQEIAILLNDRYELDGRDSNGYTGIAWSIGGLHDRAWGERPVFGKIRYMSYKGAAGKFDVQAYVDKQNLGRKAG</sequence>
<evidence type="ECO:0000256" key="4">
    <source>
        <dbReference type="ARBA" id="ARBA00013149"/>
    </source>
</evidence>
<dbReference type="AlphaFoldDB" id="A0A7V6A1T3"/>
<comment type="cofactor">
    <cofactor evidence="1">
        <name>(6R)-5,10-methylene-5,6,7,8-tetrahydrofolate</name>
        <dbReference type="ChEBI" id="CHEBI:15636"/>
    </cofactor>
</comment>
<dbReference type="Gene3D" id="3.40.50.620">
    <property type="entry name" value="HUPs"/>
    <property type="match status" value="1"/>
</dbReference>
<dbReference type="SUPFAM" id="SSF52425">
    <property type="entry name" value="Cryptochrome/photolyase, N-terminal domain"/>
    <property type="match status" value="1"/>
</dbReference>
<evidence type="ECO:0000256" key="3">
    <source>
        <dbReference type="ARBA" id="ARBA00006409"/>
    </source>
</evidence>
<keyword evidence="9" id="KW-0238">DNA-binding</keyword>
<dbReference type="PANTHER" id="PTHR10211:SF0">
    <property type="entry name" value="DEOXYRIBODIPYRIMIDINE PHOTO-LYASE"/>
    <property type="match status" value="1"/>
</dbReference>
<evidence type="ECO:0000256" key="8">
    <source>
        <dbReference type="ARBA" id="ARBA00022827"/>
    </source>
</evidence>
<dbReference type="GO" id="GO:0000719">
    <property type="term" value="P:photoreactive repair"/>
    <property type="evidence" value="ECO:0007669"/>
    <property type="project" value="TreeGrafter"/>
</dbReference>